<evidence type="ECO:0008006" key="10">
    <source>
        <dbReference type="Google" id="ProtNLM"/>
    </source>
</evidence>
<comment type="subcellular location">
    <subcellularLocation>
        <location evidence="1">Cell membrane</location>
    </subcellularLocation>
</comment>
<name>A0A3N7HXN6_9BURK</name>
<evidence type="ECO:0000256" key="2">
    <source>
        <dbReference type="ARBA" id="ARBA00022475"/>
    </source>
</evidence>
<dbReference type="Proteomes" id="UP000267464">
    <property type="component" value="Unassembled WGS sequence"/>
</dbReference>
<reference evidence="8 9" key="1">
    <citation type="submission" date="2018-08" db="EMBL/GenBank/DDBJ databases">
        <authorList>
            <person name="Khan S.A."/>
            <person name="Jeon C.O."/>
            <person name="Chun B.H."/>
            <person name="Jeong S.E."/>
        </authorList>
    </citation>
    <scope>NUCLEOTIDE SEQUENCE [LARGE SCALE GENOMIC DNA]</scope>
    <source>
        <strain evidence="8 9">S-16</strain>
    </source>
</reference>
<protein>
    <recommendedName>
        <fullName evidence="10">Flagellar biosynthesis protein FliO</fullName>
    </recommendedName>
</protein>
<keyword evidence="2" id="KW-1003">Cell membrane</keyword>
<organism evidence="8 9">
    <name type="scientific">Piscinibacter terrae</name>
    <dbReference type="NCBI Taxonomy" id="2496871"/>
    <lineage>
        <taxon>Bacteria</taxon>
        <taxon>Pseudomonadati</taxon>
        <taxon>Pseudomonadota</taxon>
        <taxon>Betaproteobacteria</taxon>
        <taxon>Burkholderiales</taxon>
        <taxon>Sphaerotilaceae</taxon>
        <taxon>Piscinibacter</taxon>
    </lineage>
</organism>
<keyword evidence="5 6" id="KW-0472">Membrane</keyword>
<keyword evidence="4 6" id="KW-1133">Transmembrane helix</keyword>
<feature type="signal peptide" evidence="7">
    <location>
        <begin position="1"/>
        <end position="23"/>
    </location>
</feature>
<evidence type="ECO:0000313" key="9">
    <source>
        <dbReference type="Proteomes" id="UP000267464"/>
    </source>
</evidence>
<evidence type="ECO:0000256" key="6">
    <source>
        <dbReference type="SAM" id="Phobius"/>
    </source>
</evidence>
<evidence type="ECO:0000313" key="8">
    <source>
        <dbReference type="EMBL" id="RQP26673.1"/>
    </source>
</evidence>
<reference evidence="8 9" key="2">
    <citation type="submission" date="2018-12" db="EMBL/GenBank/DDBJ databases">
        <title>Rhizobacter gummiphilus sp. nov., a rubber-degrading bacterium isolated from the soil of a botanical garden in Japan.</title>
        <authorList>
            <person name="Shunsuke S.S."/>
        </authorList>
    </citation>
    <scope>NUCLEOTIDE SEQUENCE [LARGE SCALE GENOMIC DNA]</scope>
    <source>
        <strain evidence="8 9">S-16</strain>
    </source>
</reference>
<comment type="caution">
    <text evidence="8">The sequence shown here is derived from an EMBL/GenBank/DDBJ whole genome shotgun (WGS) entry which is preliminary data.</text>
</comment>
<feature type="transmembrane region" description="Helical" evidence="6">
    <location>
        <begin position="42"/>
        <end position="60"/>
    </location>
</feature>
<dbReference type="GO" id="GO:0016020">
    <property type="term" value="C:membrane"/>
    <property type="evidence" value="ECO:0007669"/>
    <property type="project" value="InterPro"/>
</dbReference>
<dbReference type="Pfam" id="PF04347">
    <property type="entry name" value="FliO"/>
    <property type="match status" value="1"/>
</dbReference>
<feature type="chain" id="PRO_5017984669" description="Flagellar biosynthesis protein FliO" evidence="7">
    <location>
        <begin position="24"/>
        <end position="127"/>
    </location>
</feature>
<sequence>MRRAMLRQALAASACACAGLASAASTIPFKPEAAEGPSGGQWGWALLVCVAVLAALIVLARHPAVRRLIGAVPLNATVPTQGLQVVDSVRLTPQVRLVTVAFGDQVLLLSVSGQGATLVSSRPADKP</sequence>
<evidence type="ECO:0000256" key="5">
    <source>
        <dbReference type="ARBA" id="ARBA00023136"/>
    </source>
</evidence>
<evidence type="ECO:0000256" key="4">
    <source>
        <dbReference type="ARBA" id="ARBA00022989"/>
    </source>
</evidence>
<keyword evidence="3 6" id="KW-0812">Transmembrane</keyword>
<evidence type="ECO:0000256" key="3">
    <source>
        <dbReference type="ARBA" id="ARBA00022692"/>
    </source>
</evidence>
<dbReference type="GO" id="GO:0044781">
    <property type="term" value="P:bacterial-type flagellum organization"/>
    <property type="evidence" value="ECO:0007669"/>
    <property type="project" value="InterPro"/>
</dbReference>
<evidence type="ECO:0000256" key="7">
    <source>
        <dbReference type="SAM" id="SignalP"/>
    </source>
</evidence>
<evidence type="ECO:0000256" key="1">
    <source>
        <dbReference type="ARBA" id="ARBA00004236"/>
    </source>
</evidence>
<accession>A0A3N7HXN6</accession>
<gene>
    <name evidence="8" type="ORF">DZC73_06660</name>
</gene>
<dbReference type="EMBL" id="QUSW01000001">
    <property type="protein sequence ID" value="RQP26673.1"/>
    <property type="molecule type" value="Genomic_DNA"/>
</dbReference>
<keyword evidence="7" id="KW-0732">Signal</keyword>
<keyword evidence="9" id="KW-1185">Reference proteome</keyword>
<proteinExistence type="predicted"/>
<dbReference type="InterPro" id="IPR022781">
    <property type="entry name" value="Flagellar_biosynth_FliO"/>
</dbReference>
<dbReference type="AlphaFoldDB" id="A0A3N7HXN6"/>